<protein>
    <submittedName>
        <fullName evidence="2">Uncharacterized protein</fullName>
    </submittedName>
</protein>
<organism evidence="1 2">
    <name type="scientific">Globodera rostochiensis</name>
    <name type="common">Golden nematode worm</name>
    <name type="synonym">Heterodera rostochiensis</name>
    <dbReference type="NCBI Taxonomy" id="31243"/>
    <lineage>
        <taxon>Eukaryota</taxon>
        <taxon>Metazoa</taxon>
        <taxon>Ecdysozoa</taxon>
        <taxon>Nematoda</taxon>
        <taxon>Chromadorea</taxon>
        <taxon>Rhabditida</taxon>
        <taxon>Tylenchina</taxon>
        <taxon>Tylenchomorpha</taxon>
        <taxon>Tylenchoidea</taxon>
        <taxon>Heteroderidae</taxon>
        <taxon>Heteroderinae</taxon>
        <taxon>Globodera</taxon>
    </lineage>
</organism>
<proteinExistence type="predicted"/>
<evidence type="ECO:0000313" key="2">
    <source>
        <dbReference type="WBParaSite" id="Gr19_v10_g9938.t1"/>
    </source>
</evidence>
<dbReference type="AlphaFoldDB" id="A0A914IDV5"/>
<name>A0A914IDV5_GLORO</name>
<sequence>MNINNTNSADINSLSLFLREFVVQEAGGGRRKRTNSSRRINPNQPVPFFPCTLSHRFGCCHSLPALLRGDNDNSSSIFEQFIVSYFTPNSSLFRAHLPAKRGAIIAAGAVSNVWCEGCVPLK</sequence>
<dbReference type="WBParaSite" id="Gr19_v10_g9938.t1">
    <property type="protein sequence ID" value="Gr19_v10_g9938.t1"/>
    <property type="gene ID" value="Gr19_v10_g9938"/>
</dbReference>
<accession>A0A914IDV5</accession>
<evidence type="ECO:0000313" key="1">
    <source>
        <dbReference type="Proteomes" id="UP000887572"/>
    </source>
</evidence>
<reference evidence="2" key="1">
    <citation type="submission" date="2022-11" db="UniProtKB">
        <authorList>
            <consortium name="WormBaseParasite"/>
        </authorList>
    </citation>
    <scope>IDENTIFICATION</scope>
</reference>
<dbReference type="Proteomes" id="UP000887572">
    <property type="component" value="Unplaced"/>
</dbReference>
<keyword evidence="1" id="KW-1185">Reference proteome</keyword>